<dbReference type="InterPro" id="IPR036069">
    <property type="entry name" value="DUF34/NIF3_sf"/>
</dbReference>
<dbReference type="NCBIfam" id="TIGR00486">
    <property type="entry name" value="YbgI_SA1388"/>
    <property type="match status" value="1"/>
</dbReference>
<accession>A0A0G1N9C0</accession>
<evidence type="ECO:0000313" key="5">
    <source>
        <dbReference type="EMBL" id="KKU17149.1"/>
    </source>
</evidence>
<gene>
    <name evidence="5" type="ORF">UX25_C0015G0011</name>
</gene>
<proteinExistence type="inferred from homology"/>
<sequence length="258" mass="28211">MKASDIAKILDKIAPPKLAYRGEELGLVVGSGNREVKVLGVTERPTVDVLQEAVDKNVDLLVIHEPLYHSEKAFLIDKSSLSFPPNRKREKLVQKGGFAIFRYHSQWDDAEEGNNETLAEILGVKVTEKIPYGRIGKISETTLGKLANDVKNKLGCAGVLVVGDKSKKVETVAVIAGSGNSLTDFMEFVKQKGVDVLISGDITDGRARFAQELGLAVIDAGDYWTENPGAKRLVNILRKKLSEIKVLHLDPGKPWVVV</sequence>
<dbReference type="FunFam" id="3.40.1390.30:FF:000001">
    <property type="entry name" value="GTP cyclohydrolase 1 type 2"/>
    <property type="match status" value="1"/>
</dbReference>
<dbReference type="Gene3D" id="3.40.1390.30">
    <property type="entry name" value="NIF3 (NGG1p interacting factor 3)-like"/>
    <property type="match status" value="2"/>
</dbReference>
<dbReference type="AlphaFoldDB" id="A0A0G1N9C0"/>
<comment type="similarity">
    <text evidence="1">Belongs to the GTP cyclohydrolase I type 2/NIF3 family.</text>
</comment>
<dbReference type="STRING" id="1618589.UX25_C0015G0011"/>
<evidence type="ECO:0000256" key="2">
    <source>
        <dbReference type="ARBA" id="ARBA00022112"/>
    </source>
</evidence>
<name>A0A0G1N9C0_9BACT</name>
<dbReference type="GO" id="GO:0046872">
    <property type="term" value="F:metal ion binding"/>
    <property type="evidence" value="ECO:0007669"/>
    <property type="project" value="UniProtKB-KW"/>
</dbReference>
<evidence type="ECO:0000256" key="3">
    <source>
        <dbReference type="ARBA" id="ARBA00022723"/>
    </source>
</evidence>
<dbReference type="Proteomes" id="UP000034922">
    <property type="component" value="Unassembled WGS sequence"/>
</dbReference>
<dbReference type="PANTHER" id="PTHR13799">
    <property type="entry name" value="NGG1 INTERACTING FACTOR 3"/>
    <property type="match status" value="1"/>
</dbReference>
<comment type="caution">
    <text evidence="5">The sequence shown here is derived from an EMBL/GenBank/DDBJ whole genome shotgun (WGS) entry which is preliminary data.</text>
</comment>
<organism evidence="5 6">
    <name type="scientific">Candidatus Woesebacteria bacterium GW2011_GWC2_45_9</name>
    <dbReference type="NCBI Taxonomy" id="1618589"/>
    <lineage>
        <taxon>Bacteria</taxon>
        <taxon>Candidatus Woeseibacteriota</taxon>
    </lineage>
</organism>
<keyword evidence="3 4" id="KW-0479">Metal-binding</keyword>
<protein>
    <recommendedName>
        <fullName evidence="2">GTP cyclohydrolase 1 type 2 homolog</fullName>
    </recommendedName>
</protein>
<dbReference type="EMBL" id="LCLM01000015">
    <property type="protein sequence ID" value="KKU17149.1"/>
    <property type="molecule type" value="Genomic_DNA"/>
</dbReference>
<dbReference type="GO" id="GO:0005737">
    <property type="term" value="C:cytoplasm"/>
    <property type="evidence" value="ECO:0007669"/>
    <property type="project" value="TreeGrafter"/>
</dbReference>
<reference evidence="5 6" key="1">
    <citation type="journal article" date="2015" name="Nature">
        <title>rRNA introns, odd ribosomes, and small enigmatic genomes across a large radiation of phyla.</title>
        <authorList>
            <person name="Brown C.T."/>
            <person name="Hug L.A."/>
            <person name="Thomas B.C."/>
            <person name="Sharon I."/>
            <person name="Castelle C.J."/>
            <person name="Singh A."/>
            <person name="Wilkins M.J."/>
            <person name="Williams K.H."/>
            <person name="Banfield J.F."/>
        </authorList>
    </citation>
    <scope>NUCLEOTIDE SEQUENCE [LARGE SCALE GENOMIC DNA]</scope>
</reference>
<dbReference type="PANTHER" id="PTHR13799:SF14">
    <property type="entry name" value="GTP CYCLOHYDROLASE 1 TYPE 2 HOMOLOG"/>
    <property type="match status" value="1"/>
</dbReference>
<evidence type="ECO:0000256" key="4">
    <source>
        <dbReference type="PIRSR" id="PIRSR602678-1"/>
    </source>
</evidence>
<evidence type="ECO:0000313" key="6">
    <source>
        <dbReference type="Proteomes" id="UP000034922"/>
    </source>
</evidence>
<dbReference type="InterPro" id="IPR002678">
    <property type="entry name" value="DUF34/NIF3"/>
</dbReference>
<feature type="binding site" evidence="4">
    <location>
        <position position="108"/>
    </location>
    <ligand>
        <name>a divalent metal cation</name>
        <dbReference type="ChEBI" id="CHEBI:60240"/>
        <label>1</label>
    </ligand>
</feature>
<dbReference type="Pfam" id="PF01784">
    <property type="entry name" value="DUF34_NIF3"/>
    <property type="match status" value="1"/>
</dbReference>
<feature type="binding site" evidence="4">
    <location>
        <position position="226"/>
    </location>
    <ligand>
        <name>a divalent metal cation</name>
        <dbReference type="ChEBI" id="CHEBI:60240"/>
        <label>1</label>
    </ligand>
</feature>
<feature type="binding site" evidence="4">
    <location>
        <position position="64"/>
    </location>
    <ligand>
        <name>a divalent metal cation</name>
        <dbReference type="ChEBI" id="CHEBI:60240"/>
        <label>2</label>
    </ligand>
</feature>
<evidence type="ECO:0000256" key="1">
    <source>
        <dbReference type="ARBA" id="ARBA00006964"/>
    </source>
</evidence>
<dbReference type="SUPFAM" id="SSF102705">
    <property type="entry name" value="NIF3 (NGG1p interacting factor 3)-like"/>
    <property type="match status" value="1"/>
</dbReference>